<dbReference type="InterPro" id="IPR005653">
    <property type="entry name" value="OstA-like_N"/>
</dbReference>
<dbReference type="PANTHER" id="PTHR36504">
    <property type="entry name" value="LIPOPOLYSACCHARIDE EXPORT SYSTEM PROTEIN LPTA"/>
    <property type="match status" value="1"/>
</dbReference>
<dbReference type="Pfam" id="PF03968">
    <property type="entry name" value="LptD_N"/>
    <property type="match status" value="1"/>
</dbReference>
<reference evidence="6 7" key="1">
    <citation type="journal article" date="2011" name="BMC Genomics">
        <title>Comparative genome analysis and genome-guided physiological analysis of Roseobacter litoralis.</title>
        <authorList>
            <person name="Kalhoefer D."/>
            <person name="Thole S."/>
            <person name="Voget S."/>
            <person name="Lehmann R."/>
            <person name="Liesegang H."/>
            <person name="Wollher A."/>
            <person name="Daniel R."/>
            <person name="Simon M."/>
            <person name="Brinkhoff T."/>
        </authorList>
    </citation>
    <scope>NUCLEOTIDE SEQUENCE [LARGE SCALE GENOMIC DNA]</scope>
    <source>
        <strain evidence="7">ATCC 49566 / DSM 6996 / JCM 21268 / NBRC 15278 / OCh 149</strain>
    </source>
</reference>
<evidence type="ECO:0000313" key="7">
    <source>
        <dbReference type="Proteomes" id="UP000001353"/>
    </source>
</evidence>
<dbReference type="GO" id="GO:0001530">
    <property type="term" value="F:lipopolysaccharide binding"/>
    <property type="evidence" value="ECO:0007669"/>
    <property type="project" value="InterPro"/>
</dbReference>
<feature type="signal peptide" evidence="4">
    <location>
        <begin position="1"/>
        <end position="22"/>
    </location>
</feature>
<dbReference type="InterPro" id="IPR014340">
    <property type="entry name" value="LptA"/>
</dbReference>
<dbReference type="EMBL" id="CP002623">
    <property type="protein sequence ID" value="AEI96123.1"/>
    <property type="molecule type" value="Genomic_DNA"/>
</dbReference>
<dbReference type="HOGENOM" id="CLU_095993_0_2_5"/>
<dbReference type="GO" id="GO:0009279">
    <property type="term" value="C:cell outer membrane"/>
    <property type="evidence" value="ECO:0007669"/>
    <property type="project" value="TreeGrafter"/>
</dbReference>
<feature type="domain" description="Organic solvent tolerance-like N-terminal" evidence="5">
    <location>
        <begin position="41"/>
        <end position="146"/>
    </location>
</feature>
<gene>
    <name evidence="6" type="primary">lptA</name>
    <name evidence="6" type="ordered locus">RLO149_c042270</name>
</gene>
<evidence type="ECO:0000259" key="5">
    <source>
        <dbReference type="Pfam" id="PF03968"/>
    </source>
</evidence>
<dbReference type="RefSeq" id="WP_013964002.1">
    <property type="nucleotide sequence ID" value="NC_015730.1"/>
</dbReference>
<sequence length="163" mass="16992">MTFFKTFVFSLSLVFAATGLFAQGTQVAFGTVQENSGLPVEVTADSLAVDQNAGTALFTDNVIVIQGEMRLSADNVLVIYDTTAQAIDRIEATGNVVLISGQDAAESERADYNVDDGTIVMSGSVLVAQGPSAISADTMTVQISDGTAQMSGRVKTVLQTGDQ</sequence>
<accession>F7ZH95</accession>
<name>F7ZH95_ROSLO</name>
<dbReference type="Gene3D" id="2.60.450.10">
    <property type="entry name" value="Lipopolysaccharide (LPS) transport protein A like domain"/>
    <property type="match status" value="1"/>
</dbReference>
<dbReference type="eggNOG" id="COG1934">
    <property type="taxonomic scope" value="Bacteria"/>
</dbReference>
<dbReference type="OrthoDB" id="9811926at2"/>
<keyword evidence="3" id="KW-0574">Periplasm</keyword>
<dbReference type="GO" id="GO:0030288">
    <property type="term" value="C:outer membrane-bounded periplasmic space"/>
    <property type="evidence" value="ECO:0007669"/>
    <property type="project" value="TreeGrafter"/>
</dbReference>
<evidence type="ECO:0000256" key="3">
    <source>
        <dbReference type="ARBA" id="ARBA00022764"/>
    </source>
</evidence>
<dbReference type="AlphaFoldDB" id="F7ZH95"/>
<protein>
    <submittedName>
        <fullName evidence="6">Lipopolysaccharide export system protein LptA</fullName>
    </submittedName>
</protein>
<keyword evidence="1" id="KW-0813">Transport</keyword>
<proteinExistence type="predicted"/>
<dbReference type="PANTHER" id="PTHR36504:SF1">
    <property type="entry name" value="LIPOPOLYSACCHARIDE EXPORT SYSTEM PROTEIN LPTA"/>
    <property type="match status" value="1"/>
</dbReference>
<dbReference type="KEGG" id="rli:RLO149_c042270"/>
<evidence type="ECO:0000256" key="1">
    <source>
        <dbReference type="ARBA" id="ARBA00022448"/>
    </source>
</evidence>
<keyword evidence="2 4" id="KW-0732">Signal</keyword>
<evidence type="ECO:0000256" key="2">
    <source>
        <dbReference type="ARBA" id="ARBA00022729"/>
    </source>
</evidence>
<dbReference type="GO" id="GO:0017089">
    <property type="term" value="F:glycolipid transfer activity"/>
    <property type="evidence" value="ECO:0007669"/>
    <property type="project" value="TreeGrafter"/>
</dbReference>
<dbReference type="STRING" id="391595.RLO149_c042270"/>
<dbReference type="InterPro" id="IPR052037">
    <property type="entry name" value="LPS_export_LptA"/>
</dbReference>
<feature type="chain" id="PRO_5003366798" evidence="4">
    <location>
        <begin position="23"/>
        <end position="163"/>
    </location>
</feature>
<dbReference type="GO" id="GO:0015920">
    <property type="term" value="P:lipopolysaccharide transport"/>
    <property type="evidence" value="ECO:0007669"/>
    <property type="project" value="InterPro"/>
</dbReference>
<dbReference type="NCBIfam" id="TIGR03002">
    <property type="entry name" value="outer_YhbN_LptA"/>
    <property type="match status" value="1"/>
</dbReference>
<keyword evidence="7" id="KW-1185">Reference proteome</keyword>
<evidence type="ECO:0000256" key="4">
    <source>
        <dbReference type="SAM" id="SignalP"/>
    </source>
</evidence>
<evidence type="ECO:0000313" key="6">
    <source>
        <dbReference type="EMBL" id="AEI96123.1"/>
    </source>
</evidence>
<organism evidence="6 7">
    <name type="scientific">Roseobacter litoralis (strain ATCC 49566 / DSM 6996 / JCM 21268 / NBRC 15278 / OCh 149)</name>
    <dbReference type="NCBI Taxonomy" id="391595"/>
    <lineage>
        <taxon>Bacteria</taxon>
        <taxon>Pseudomonadati</taxon>
        <taxon>Pseudomonadota</taxon>
        <taxon>Alphaproteobacteria</taxon>
        <taxon>Rhodobacterales</taxon>
        <taxon>Roseobacteraceae</taxon>
        <taxon>Roseobacter</taxon>
    </lineage>
</organism>
<dbReference type="Proteomes" id="UP000001353">
    <property type="component" value="Chromosome"/>
</dbReference>